<reference evidence="1" key="1">
    <citation type="journal article" date="2018" name="Data Brief">
        <title>Genome sequence data from 17 accessions of Ensete ventricosum, a staple food crop for millions in Ethiopia.</title>
        <authorList>
            <person name="Yemataw Z."/>
            <person name="Muzemil S."/>
            <person name="Ambachew D."/>
            <person name="Tripathi L."/>
            <person name="Tesfaye K."/>
            <person name="Chala A."/>
            <person name="Farbos A."/>
            <person name="O'Neill P."/>
            <person name="Moore K."/>
            <person name="Grant M."/>
            <person name="Studholme D.J."/>
        </authorList>
    </citation>
    <scope>NUCLEOTIDE SEQUENCE [LARGE SCALE GENOMIC DNA]</scope>
    <source>
        <tissue evidence="1">Leaf</tissue>
    </source>
</reference>
<accession>A0A445MB68</accession>
<proteinExistence type="predicted"/>
<gene>
    <name evidence="1" type="ORF">BHM03_00005515</name>
</gene>
<dbReference type="EMBL" id="KV875543">
    <property type="protein sequence ID" value="RZR71502.1"/>
    <property type="molecule type" value="Genomic_DNA"/>
</dbReference>
<organism evidence="1">
    <name type="scientific">Ensete ventricosum</name>
    <name type="common">Abyssinian banana</name>
    <name type="synonym">Musa ensete</name>
    <dbReference type="NCBI Taxonomy" id="4639"/>
    <lineage>
        <taxon>Eukaryota</taxon>
        <taxon>Viridiplantae</taxon>
        <taxon>Streptophyta</taxon>
        <taxon>Embryophyta</taxon>
        <taxon>Tracheophyta</taxon>
        <taxon>Spermatophyta</taxon>
        <taxon>Magnoliopsida</taxon>
        <taxon>Liliopsida</taxon>
        <taxon>Zingiberales</taxon>
        <taxon>Musaceae</taxon>
        <taxon>Ensete</taxon>
    </lineage>
</organism>
<dbReference type="AlphaFoldDB" id="A0A445MB68"/>
<name>A0A445MB68_ENSVE</name>
<sequence length="279" mass="30609">MDRLKGYRVEPAYVIKFISIIHIGSSPVGNADPQTLRRDQNPCPDQTPISLSLFPRCLRGRHARRSALRPMASGATSIRYGGAASVGGTADALNRILADLCTRGTPKVPTFFSESLASSLRLPSLQSPLPGRFFPSGFEIVLCLGYDAGVVFFYCRTSFDWLHASFSLKKHVEEAARDLGGEAFSRCMDQFYDRIANLLESNEVADNLGALRAINELIDVSLGESASKVSKLSSYMRTLFEVKRDPEVLVLASEVLGHLVRAGGAMTADEVERQVWFCV</sequence>
<protein>
    <submittedName>
        <fullName evidence="1">Uncharacterized protein</fullName>
    </submittedName>
</protein>
<dbReference type="Proteomes" id="UP000290560">
    <property type="component" value="Unassembled WGS sequence"/>
</dbReference>
<evidence type="ECO:0000313" key="1">
    <source>
        <dbReference type="EMBL" id="RZR71502.1"/>
    </source>
</evidence>